<evidence type="ECO:0000256" key="2">
    <source>
        <dbReference type="ARBA" id="ARBA00004651"/>
    </source>
</evidence>
<dbReference type="GO" id="GO:0005769">
    <property type="term" value="C:early endosome"/>
    <property type="evidence" value="ECO:0007669"/>
    <property type="project" value="UniProtKB-SubCell"/>
</dbReference>
<dbReference type="GO" id="GO:0060326">
    <property type="term" value="P:cell chemotaxis"/>
    <property type="evidence" value="ECO:0007669"/>
    <property type="project" value="TreeGrafter"/>
</dbReference>
<dbReference type="GO" id="GO:0009897">
    <property type="term" value="C:external side of plasma membrane"/>
    <property type="evidence" value="ECO:0007669"/>
    <property type="project" value="TreeGrafter"/>
</dbReference>
<keyword evidence="11" id="KW-0325">Glycoprotein</keyword>
<keyword evidence="6 14" id="KW-1133">Transmembrane helix</keyword>
<dbReference type="GO" id="GO:0007204">
    <property type="term" value="P:positive regulation of cytosolic calcium ion concentration"/>
    <property type="evidence" value="ECO:0007669"/>
    <property type="project" value="TreeGrafter"/>
</dbReference>
<dbReference type="PRINTS" id="PR00237">
    <property type="entry name" value="GPCRRHODOPSN"/>
</dbReference>
<dbReference type="PROSITE" id="PS50262">
    <property type="entry name" value="G_PROTEIN_RECEP_F1_2"/>
    <property type="match status" value="1"/>
</dbReference>
<dbReference type="GO" id="GO:0019957">
    <property type="term" value="F:C-C chemokine binding"/>
    <property type="evidence" value="ECO:0007669"/>
    <property type="project" value="TreeGrafter"/>
</dbReference>
<evidence type="ECO:0000256" key="4">
    <source>
        <dbReference type="ARBA" id="ARBA00022692"/>
    </source>
</evidence>
<dbReference type="SUPFAM" id="SSF81321">
    <property type="entry name" value="Family A G protein-coupled receptor-like"/>
    <property type="match status" value="1"/>
</dbReference>
<evidence type="ECO:0000256" key="6">
    <source>
        <dbReference type="ARBA" id="ARBA00022989"/>
    </source>
</evidence>
<feature type="transmembrane region" description="Helical" evidence="14">
    <location>
        <begin position="268"/>
        <end position="286"/>
    </location>
</feature>
<keyword evidence="9" id="KW-1015">Disulfide bond</keyword>
<dbReference type="PROSITE" id="PS00237">
    <property type="entry name" value="G_PROTEIN_RECEP_F1_1"/>
    <property type="match status" value="1"/>
</dbReference>
<evidence type="ECO:0000256" key="10">
    <source>
        <dbReference type="ARBA" id="ARBA00023170"/>
    </source>
</evidence>
<dbReference type="Proteomes" id="UP001152622">
    <property type="component" value="Chromosome 2"/>
</dbReference>
<feature type="transmembrane region" description="Helical" evidence="14">
    <location>
        <begin position="68"/>
        <end position="88"/>
    </location>
</feature>
<name>A0A9Q1G5D3_SYNKA</name>
<feature type="transmembrane region" description="Helical" evidence="14">
    <location>
        <begin position="228"/>
        <end position="256"/>
    </location>
</feature>
<evidence type="ECO:0000256" key="7">
    <source>
        <dbReference type="ARBA" id="ARBA00023040"/>
    </source>
</evidence>
<feature type="transmembrane region" description="Helical" evidence="14">
    <location>
        <begin position="139"/>
        <end position="157"/>
    </location>
</feature>
<dbReference type="InterPro" id="IPR000276">
    <property type="entry name" value="GPCR_Rhodpsn"/>
</dbReference>
<feature type="transmembrane region" description="Helical" evidence="14">
    <location>
        <begin position="321"/>
        <end position="340"/>
    </location>
</feature>
<dbReference type="Pfam" id="PF00001">
    <property type="entry name" value="7tm_1"/>
    <property type="match status" value="1"/>
</dbReference>
<keyword evidence="3" id="KW-1003">Cell membrane</keyword>
<evidence type="ECO:0000259" key="15">
    <source>
        <dbReference type="PROSITE" id="PS50262"/>
    </source>
</evidence>
<comment type="similarity">
    <text evidence="13">Belongs to the G-protein coupled receptor 1 family.</text>
</comment>
<evidence type="ECO:0000256" key="13">
    <source>
        <dbReference type="RuleBase" id="RU000688"/>
    </source>
</evidence>
<feature type="domain" description="G-protein coupled receptors family 1 profile" evidence="15">
    <location>
        <begin position="79"/>
        <end position="333"/>
    </location>
</feature>
<dbReference type="GO" id="GO:0006955">
    <property type="term" value="P:immune response"/>
    <property type="evidence" value="ECO:0007669"/>
    <property type="project" value="TreeGrafter"/>
</dbReference>
<dbReference type="InterPro" id="IPR000355">
    <property type="entry name" value="Chemokine_rcpt"/>
</dbReference>
<evidence type="ECO:0000256" key="9">
    <source>
        <dbReference type="ARBA" id="ARBA00023157"/>
    </source>
</evidence>
<dbReference type="InterPro" id="IPR001277">
    <property type="entry name" value="CXCR4/ACKR2"/>
</dbReference>
<dbReference type="GO" id="GO:0019722">
    <property type="term" value="P:calcium-mediated signaling"/>
    <property type="evidence" value="ECO:0007669"/>
    <property type="project" value="TreeGrafter"/>
</dbReference>
<evidence type="ECO:0000256" key="12">
    <source>
        <dbReference type="ARBA" id="ARBA00023224"/>
    </source>
</evidence>
<evidence type="ECO:0000256" key="1">
    <source>
        <dbReference type="ARBA" id="ARBA00004412"/>
    </source>
</evidence>
<evidence type="ECO:0000313" key="17">
    <source>
        <dbReference type="Proteomes" id="UP001152622"/>
    </source>
</evidence>
<gene>
    <name evidence="16" type="ORF">SKAU_G00056150</name>
</gene>
<dbReference type="InterPro" id="IPR050119">
    <property type="entry name" value="CCR1-9-like"/>
</dbReference>
<keyword evidence="4 13" id="KW-0812">Transmembrane</keyword>
<dbReference type="PRINTS" id="PR00645">
    <property type="entry name" value="CXCCHMKINER4"/>
</dbReference>
<evidence type="ECO:0000256" key="8">
    <source>
        <dbReference type="ARBA" id="ARBA00023136"/>
    </source>
</evidence>
<protein>
    <recommendedName>
        <fullName evidence="15">G-protein coupled receptors family 1 profile domain-containing protein</fullName>
    </recommendedName>
</protein>
<comment type="subcellular location">
    <subcellularLocation>
        <location evidence="2">Cell membrane</location>
        <topology evidence="2">Multi-pass membrane protein</topology>
    </subcellularLocation>
    <subcellularLocation>
        <location evidence="1">Early endosome</location>
    </subcellularLocation>
</comment>
<dbReference type="PANTHER" id="PTHR10489">
    <property type="entry name" value="CELL ADHESION MOLECULE"/>
    <property type="match status" value="1"/>
</dbReference>
<feature type="transmembrane region" description="Helical" evidence="14">
    <location>
        <begin position="100"/>
        <end position="119"/>
    </location>
</feature>
<feature type="transmembrane region" description="Helical" evidence="14">
    <location>
        <begin position="178"/>
        <end position="196"/>
    </location>
</feature>
<evidence type="ECO:0000256" key="14">
    <source>
        <dbReference type="SAM" id="Phobius"/>
    </source>
</evidence>
<evidence type="ECO:0000256" key="3">
    <source>
        <dbReference type="ARBA" id="ARBA00022475"/>
    </source>
</evidence>
<keyword evidence="12 13" id="KW-0807">Transducer</keyword>
<keyword evidence="10 13" id="KW-0675">Receptor</keyword>
<dbReference type="InterPro" id="IPR017452">
    <property type="entry name" value="GPCR_Rhodpsn_7TM"/>
</dbReference>
<dbReference type="PRINTS" id="PR00657">
    <property type="entry name" value="CCCHEMOKINER"/>
</dbReference>
<evidence type="ECO:0000313" key="16">
    <source>
        <dbReference type="EMBL" id="KAJ8375035.1"/>
    </source>
</evidence>
<proteinExistence type="inferred from homology"/>
<dbReference type="FunFam" id="1.20.1070.10:FF:000035">
    <property type="entry name" value="C-C chemokine receptor type 6"/>
    <property type="match status" value="1"/>
</dbReference>
<dbReference type="GO" id="GO:0016493">
    <property type="term" value="F:C-C chemokine receptor activity"/>
    <property type="evidence" value="ECO:0007669"/>
    <property type="project" value="TreeGrafter"/>
</dbReference>
<dbReference type="PANTHER" id="PTHR10489:SF664">
    <property type="entry name" value="C-C CHEMOKINE RECEPTOR TYPE 9"/>
    <property type="match status" value="1"/>
</dbReference>
<organism evidence="16 17">
    <name type="scientific">Synaphobranchus kaupii</name>
    <name type="common">Kaup's arrowtooth eel</name>
    <dbReference type="NCBI Taxonomy" id="118154"/>
    <lineage>
        <taxon>Eukaryota</taxon>
        <taxon>Metazoa</taxon>
        <taxon>Chordata</taxon>
        <taxon>Craniata</taxon>
        <taxon>Vertebrata</taxon>
        <taxon>Euteleostomi</taxon>
        <taxon>Actinopterygii</taxon>
        <taxon>Neopterygii</taxon>
        <taxon>Teleostei</taxon>
        <taxon>Anguilliformes</taxon>
        <taxon>Synaphobranchidae</taxon>
        <taxon>Synaphobranchus</taxon>
    </lineage>
</organism>
<evidence type="ECO:0000256" key="11">
    <source>
        <dbReference type="ARBA" id="ARBA00023180"/>
    </source>
</evidence>
<evidence type="ECO:0000256" key="5">
    <source>
        <dbReference type="ARBA" id="ARBA00022753"/>
    </source>
</evidence>
<sequence length="385" mass="43915">MPHDQQTPWGLAGYGRKWCSDAVSCQETWHLHQVSEDYYDYDFGNSTVDGFCDKSSVREFRRQYEPPLYWVIFCLGALGNLMVIWIYVHVRNRFKTMTDLYLFNLALADLLFLGTLPFWASDASSGWTFGLGMCKTVAALYKINFFSSMLLLTCISIDRYIAIVQATKAQNLKEKRLFYSKLVCVAVWLLSCLLALPEFLFAQVKTDDRQRTSCTMVYWDNQKNRTKILVLSMQICMGFCLPLLVMFFCYSVIILTLLQAKNFEKHKALRVIFAVVAVFVLSQLPYNGLLVVEATQATNTTITDCTVVRNFDIASQVMKSLAYTHSCLNPILYVFIGVRFRNDLLKMIRACTCGMAQGKISKLYPSVPKRPSVMSDTETTPALSL</sequence>
<dbReference type="Gene3D" id="1.20.1070.10">
    <property type="entry name" value="Rhodopsin 7-helix transmembrane proteins"/>
    <property type="match status" value="1"/>
</dbReference>
<keyword evidence="17" id="KW-1185">Reference proteome</keyword>
<dbReference type="EMBL" id="JAINUF010000002">
    <property type="protein sequence ID" value="KAJ8375035.1"/>
    <property type="molecule type" value="Genomic_DNA"/>
</dbReference>
<comment type="caution">
    <text evidence="16">The sequence shown here is derived from an EMBL/GenBank/DDBJ whole genome shotgun (WGS) entry which is preliminary data.</text>
</comment>
<dbReference type="OrthoDB" id="9942559at2759"/>
<keyword evidence="8 14" id="KW-0472">Membrane</keyword>
<accession>A0A9Q1G5D3</accession>
<keyword evidence="5" id="KW-0967">Endosome</keyword>
<reference evidence="16" key="1">
    <citation type="journal article" date="2023" name="Science">
        <title>Genome structures resolve the early diversification of teleost fishes.</title>
        <authorList>
            <person name="Parey E."/>
            <person name="Louis A."/>
            <person name="Montfort J."/>
            <person name="Bouchez O."/>
            <person name="Roques C."/>
            <person name="Iampietro C."/>
            <person name="Lluch J."/>
            <person name="Castinel A."/>
            <person name="Donnadieu C."/>
            <person name="Desvignes T."/>
            <person name="Floi Bucao C."/>
            <person name="Jouanno E."/>
            <person name="Wen M."/>
            <person name="Mejri S."/>
            <person name="Dirks R."/>
            <person name="Jansen H."/>
            <person name="Henkel C."/>
            <person name="Chen W.J."/>
            <person name="Zahm M."/>
            <person name="Cabau C."/>
            <person name="Klopp C."/>
            <person name="Thompson A.W."/>
            <person name="Robinson-Rechavi M."/>
            <person name="Braasch I."/>
            <person name="Lecointre G."/>
            <person name="Bobe J."/>
            <person name="Postlethwait J.H."/>
            <person name="Berthelot C."/>
            <person name="Roest Crollius H."/>
            <person name="Guiguen Y."/>
        </authorList>
    </citation>
    <scope>NUCLEOTIDE SEQUENCE</scope>
    <source>
        <strain evidence="16">WJC10195</strain>
    </source>
</reference>
<dbReference type="AlphaFoldDB" id="A0A9Q1G5D3"/>
<keyword evidence="7 13" id="KW-0297">G-protein coupled receptor</keyword>